<protein>
    <submittedName>
        <fullName evidence="1">Uncharacterized protein</fullName>
    </submittedName>
</protein>
<reference evidence="1 2" key="2">
    <citation type="journal article" date="2022" name="Mol. Ecol. Resour.">
        <title>The genomes of chicory, endive, great burdock and yacon provide insights into Asteraceae paleo-polyploidization history and plant inulin production.</title>
        <authorList>
            <person name="Fan W."/>
            <person name="Wang S."/>
            <person name="Wang H."/>
            <person name="Wang A."/>
            <person name="Jiang F."/>
            <person name="Liu H."/>
            <person name="Zhao H."/>
            <person name="Xu D."/>
            <person name="Zhang Y."/>
        </authorList>
    </citation>
    <scope>NUCLEOTIDE SEQUENCE [LARGE SCALE GENOMIC DNA]</scope>
    <source>
        <strain evidence="2">cv. Niubang</strain>
    </source>
</reference>
<keyword evidence="2" id="KW-1185">Reference proteome</keyword>
<evidence type="ECO:0000313" key="1">
    <source>
        <dbReference type="EMBL" id="KAI3736372.1"/>
    </source>
</evidence>
<reference evidence="2" key="1">
    <citation type="journal article" date="2022" name="Mol. Ecol. Resour.">
        <title>The genomes of chicory, endive, great burdock and yacon provide insights into Asteraceae palaeo-polyploidization history and plant inulin production.</title>
        <authorList>
            <person name="Fan W."/>
            <person name="Wang S."/>
            <person name="Wang H."/>
            <person name="Wang A."/>
            <person name="Jiang F."/>
            <person name="Liu H."/>
            <person name="Zhao H."/>
            <person name="Xu D."/>
            <person name="Zhang Y."/>
        </authorList>
    </citation>
    <scope>NUCLEOTIDE SEQUENCE [LARGE SCALE GENOMIC DNA]</scope>
    <source>
        <strain evidence="2">cv. Niubang</strain>
    </source>
</reference>
<name>A0ACB9CPZ8_ARCLA</name>
<dbReference type="EMBL" id="CM042050">
    <property type="protein sequence ID" value="KAI3736372.1"/>
    <property type="molecule type" value="Genomic_DNA"/>
</dbReference>
<sequence length="89" mass="9598">MHSISTQSFSSSNFNNTLPNPNPTTIGVALDRSFSQSTLLSINSSLNRRCSRSSTTVSERATEGEREQGEEGLGLKGSIVVLQIKVIAR</sequence>
<organism evidence="1 2">
    <name type="scientific">Arctium lappa</name>
    <name type="common">Greater burdock</name>
    <name type="synonym">Lappa major</name>
    <dbReference type="NCBI Taxonomy" id="4217"/>
    <lineage>
        <taxon>Eukaryota</taxon>
        <taxon>Viridiplantae</taxon>
        <taxon>Streptophyta</taxon>
        <taxon>Embryophyta</taxon>
        <taxon>Tracheophyta</taxon>
        <taxon>Spermatophyta</taxon>
        <taxon>Magnoliopsida</taxon>
        <taxon>eudicotyledons</taxon>
        <taxon>Gunneridae</taxon>
        <taxon>Pentapetalae</taxon>
        <taxon>asterids</taxon>
        <taxon>campanulids</taxon>
        <taxon>Asterales</taxon>
        <taxon>Asteraceae</taxon>
        <taxon>Carduoideae</taxon>
        <taxon>Cardueae</taxon>
        <taxon>Arctiinae</taxon>
        <taxon>Arctium</taxon>
    </lineage>
</organism>
<comment type="caution">
    <text evidence="1">The sequence shown here is derived from an EMBL/GenBank/DDBJ whole genome shotgun (WGS) entry which is preliminary data.</text>
</comment>
<gene>
    <name evidence="1" type="ORF">L6452_15911</name>
</gene>
<dbReference type="Proteomes" id="UP001055879">
    <property type="component" value="Linkage Group LG04"/>
</dbReference>
<proteinExistence type="predicted"/>
<evidence type="ECO:0000313" key="2">
    <source>
        <dbReference type="Proteomes" id="UP001055879"/>
    </source>
</evidence>
<accession>A0ACB9CPZ8</accession>